<keyword evidence="2" id="KW-1185">Reference proteome</keyword>
<dbReference type="Pfam" id="PF13455">
    <property type="entry name" value="MUG113"/>
    <property type="match status" value="1"/>
</dbReference>
<evidence type="ECO:0000313" key="1">
    <source>
        <dbReference type="EMBL" id="AAQ81440.1"/>
    </source>
</evidence>
<proteinExistence type="predicted"/>
<gene>
    <name evidence="1" type="ORF">44RRORF121c</name>
</gene>
<sequence length="184" mass="21893">MNDVIARYSTYLELECACYDFEITDDLVKRIFFNHIYRTTKLPFLRKNSSYIKSVCSQLNYVRRSLLNVKYNRLGKASSIREGYVYVLTNPAWPGHFKIGSTISVYDRLATYQSYSPFRDYKIQTYFFTHDRFKTEKQLHFMFGANGEWVDNTSTQLDDVLRIFNTERNKDRQFLRASLTQLAE</sequence>
<dbReference type="EMBL" id="AY375531">
    <property type="protein sequence ID" value="AAQ81440.1"/>
    <property type="molecule type" value="Genomic_DNA"/>
</dbReference>
<name>Q6U9I1_9CAUD</name>
<protein>
    <submittedName>
        <fullName evidence="1">Uncharacterized protein</fullName>
    </submittedName>
</protein>
<reference evidence="1 2" key="1">
    <citation type="journal article" date="2001" name="J. Bacteriol.">
        <title>Phylogeny of the major head and tail genes of the wide-ranging T4-type bacteriophages.</title>
        <authorList>
            <person name="Tetart F."/>
            <person name="Desplats C."/>
            <person name="Kutateladze M."/>
            <person name="Monod C."/>
            <person name="Ackermann H.W."/>
            <person name="Krisch H.M."/>
        </authorList>
    </citation>
    <scope>NUCLEOTIDE SEQUENCE</scope>
</reference>
<dbReference type="KEGG" id="vg:2610481"/>
<dbReference type="Proteomes" id="UP000001758">
    <property type="component" value="Segment"/>
</dbReference>
<accession>Q6U9I1</accession>
<dbReference type="RefSeq" id="NP_932476.1">
    <property type="nucleotide sequence ID" value="NC_005135.1"/>
</dbReference>
<organism evidence="1 2">
    <name type="scientific">Aeromonas phage 44RR2.8t</name>
    <dbReference type="NCBI Taxonomy" id="2907963"/>
    <lineage>
        <taxon>Viruses</taxon>
        <taxon>Duplodnaviria</taxon>
        <taxon>Heunggongvirae</taxon>
        <taxon>Uroviricota</taxon>
        <taxon>Caudoviricetes</taxon>
        <taxon>Pantevenvirales</taxon>
        <taxon>Straboviridae</taxon>
        <taxon>Biquartavirus</taxon>
        <taxon>Biquartavirus 44RR2</taxon>
    </lineage>
</organism>
<evidence type="ECO:0000313" key="2">
    <source>
        <dbReference type="Proteomes" id="UP000001758"/>
    </source>
</evidence>